<keyword evidence="1" id="KW-0812">Transmembrane</keyword>
<evidence type="ECO:0000313" key="3">
    <source>
        <dbReference type="EMBL" id="MFD1194097.1"/>
    </source>
</evidence>
<keyword evidence="1" id="KW-1133">Transmembrane helix</keyword>
<dbReference type="Pfam" id="PF11977">
    <property type="entry name" value="RNase_Zc3h12a"/>
    <property type="match status" value="1"/>
</dbReference>
<keyword evidence="1" id="KW-0472">Membrane</keyword>
<evidence type="ECO:0000259" key="2">
    <source>
        <dbReference type="Pfam" id="PF11977"/>
    </source>
</evidence>
<dbReference type="Gene3D" id="3.40.50.11980">
    <property type="match status" value="1"/>
</dbReference>
<proteinExistence type="predicted"/>
<protein>
    <recommendedName>
        <fullName evidence="2">RNase NYN domain-containing protein</fullName>
    </recommendedName>
</protein>
<comment type="caution">
    <text evidence="3">The sequence shown here is derived from an EMBL/GenBank/DDBJ whole genome shotgun (WGS) entry which is preliminary data.</text>
</comment>
<feature type="domain" description="RNase NYN" evidence="2">
    <location>
        <begin position="56"/>
        <end position="164"/>
    </location>
</feature>
<organism evidence="3 4">
    <name type="scientific">Seohaeicola saemankumensis</name>
    <dbReference type="NCBI Taxonomy" id="481181"/>
    <lineage>
        <taxon>Bacteria</taxon>
        <taxon>Pseudomonadati</taxon>
        <taxon>Pseudomonadota</taxon>
        <taxon>Alphaproteobacteria</taxon>
        <taxon>Rhodobacterales</taxon>
        <taxon>Roseobacteraceae</taxon>
        <taxon>Seohaeicola</taxon>
    </lineage>
</organism>
<gene>
    <name evidence="3" type="ORF">ACFQ3C_05400</name>
</gene>
<dbReference type="EMBL" id="JBHTKR010000002">
    <property type="protein sequence ID" value="MFD1194097.1"/>
    <property type="molecule type" value="Genomic_DNA"/>
</dbReference>
<keyword evidence="4" id="KW-1185">Reference proteome</keyword>
<dbReference type="Proteomes" id="UP001597151">
    <property type="component" value="Unassembled WGS sequence"/>
</dbReference>
<name>A0ABW3TDH8_9RHOB</name>
<dbReference type="InterPro" id="IPR021869">
    <property type="entry name" value="RNase_Zc3h12_NYN"/>
</dbReference>
<feature type="transmembrane region" description="Helical" evidence="1">
    <location>
        <begin position="27"/>
        <end position="47"/>
    </location>
</feature>
<dbReference type="RefSeq" id="WP_380789462.1">
    <property type="nucleotide sequence ID" value="NZ_JBHTKR010000002.1"/>
</dbReference>
<sequence>MIAPVVLFLLSLAGILCALVLPDAGDWLLVTGPAAIASGILILRAMVRPKAPALPTVILDGSNVMHWRDNTPQIETLREVIVALERAGFAPGVVFDANAGYKLIGRSLHDDTLSRVLGLPRSRVMIVNKGEPADPKILRAARDHGARVVTNDRFRDWIAEFPEITQAGALIRGGYRNGALWLEL</sequence>
<evidence type="ECO:0000256" key="1">
    <source>
        <dbReference type="SAM" id="Phobius"/>
    </source>
</evidence>
<accession>A0ABW3TDH8</accession>
<evidence type="ECO:0000313" key="4">
    <source>
        <dbReference type="Proteomes" id="UP001597151"/>
    </source>
</evidence>
<reference evidence="4" key="1">
    <citation type="journal article" date="2019" name="Int. J. Syst. Evol. Microbiol.">
        <title>The Global Catalogue of Microorganisms (GCM) 10K type strain sequencing project: providing services to taxonomists for standard genome sequencing and annotation.</title>
        <authorList>
            <consortium name="The Broad Institute Genomics Platform"/>
            <consortium name="The Broad Institute Genome Sequencing Center for Infectious Disease"/>
            <person name="Wu L."/>
            <person name="Ma J."/>
        </authorList>
    </citation>
    <scope>NUCLEOTIDE SEQUENCE [LARGE SCALE GENOMIC DNA]</scope>
    <source>
        <strain evidence="4">CCUG 55328</strain>
    </source>
</reference>